<feature type="compositionally biased region" description="Basic and acidic residues" evidence="1">
    <location>
        <begin position="156"/>
        <end position="167"/>
    </location>
</feature>
<protein>
    <submittedName>
        <fullName evidence="2">Uncharacterized protein</fullName>
    </submittedName>
</protein>
<dbReference type="AlphaFoldDB" id="A0A6H5GY55"/>
<accession>A0A6H5GY55</accession>
<keyword evidence="3" id="KW-1185">Reference proteome</keyword>
<feature type="compositionally biased region" description="Basic residues" evidence="1">
    <location>
        <begin position="29"/>
        <end position="42"/>
    </location>
</feature>
<organism evidence="2 3">
    <name type="scientific">Nesidiocoris tenuis</name>
    <dbReference type="NCBI Taxonomy" id="355587"/>
    <lineage>
        <taxon>Eukaryota</taxon>
        <taxon>Metazoa</taxon>
        <taxon>Ecdysozoa</taxon>
        <taxon>Arthropoda</taxon>
        <taxon>Hexapoda</taxon>
        <taxon>Insecta</taxon>
        <taxon>Pterygota</taxon>
        <taxon>Neoptera</taxon>
        <taxon>Paraneoptera</taxon>
        <taxon>Hemiptera</taxon>
        <taxon>Heteroptera</taxon>
        <taxon>Panheteroptera</taxon>
        <taxon>Cimicomorpha</taxon>
        <taxon>Miridae</taxon>
        <taxon>Dicyphina</taxon>
        <taxon>Nesidiocoris</taxon>
    </lineage>
</organism>
<feature type="compositionally biased region" description="Basic and acidic residues" evidence="1">
    <location>
        <begin position="174"/>
        <end position="183"/>
    </location>
</feature>
<proteinExistence type="predicted"/>
<feature type="region of interest" description="Disordered" evidence="1">
    <location>
        <begin position="1"/>
        <end position="42"/>
    </location>
</feature>
<reference evidence="2 3" key="1">
    <citation type="submission" date="2020-02" db="EMBL/GenBank/DDBJ databases">
        <authorList>
            <person name="Ferguson B K."/>
        </authorList>
    </citation>
    <scope>NUCLEOTIDE SEQUENCE [LARGE SCALE GENOMIC DNA]</scope>
</reference>
<feature type="region of interest" description="Disordered" evidence="1">
    <location>
        <begin position="156"/>
        <end position="183"/>
    </location>
</feature>
<evidence type="ECO:0000313" key="3">
    <source>
        <dbReference type="Proteomes" id="UP000479000"/>
    </source>
</evidence>
<dbReference type="Proteomes" id="UP000479000">
    <property type="component" value="Unassembled WGS sequence"/>
</dbReference>
<feature type="compositionally biased region" description="Basic and acidic residues" evidence="1">
    <location>
        <begin position="1"/>
        <end position="25"/>
    </location>
</feature>
<evidence type="ECO:0000256" key="1">
    <source>
        <dbReference type="SAM" id="MobiDB-lite"/>
    </source>
</evidence>
<dbReference type="EMBL" id="CADCXU010019891">
    <property type="protein sequence ID" value="CAB0007989.1"/>
    <property type="molecule type" value="Genomic_DNA"/>
</dbReference>
<gene>
    <name evidence="2" type="ORF">NTEN_LOCUS13235</name>
</gene>
<sequence length="183" mass="20557">MAIRQEEGIGIREVKQEAQKKEPAMKKTWPGRRIGRRRMKKPAFRRALSFRSNPNRGRGTFGMIWQQRQALDGSCGGATPGTGGPAGLRRGPLTQAIQGQRTAAAVPRGPRTCATCNRRCHQNYTPSSPLPVLDFPKMNPKVTFWPSRRWLPLGARETHSRCPRAADPDSNLLKYRERKSAEI</sequence>
<name>A0A6H5GY55_9HEMI</name>
<evidence type="ECO:0000313" key="2">
    <source>
        <dbReference type="EMBL" id="CAB0007989.1"/>
    </source>
</evidence>